<feature type="transmembrane region" description="Helical" evidence="1">
    <location>
        <begin position="12"/>
        <end position="30"/>
    </location>
</feature>
<comment type="caution">
    <text evidence="2">The sequence shown here is derived from an EMBL/GenBank/DDBJ whole genome shotgun (WGS) entry which is preliminary data.</text>
</comment>
<evidence type="ECO:0000256" key="1">
    <source>
        <dbReference type="SAM" id="Phobius"/>
    </source>
</evidence>
<dbReference type="Proteomes" id="UP001152599">
    <property type="component" value="Unassembled WGS sequence"/>
</dbReference>
<accession>A0A9X4RWY3</accession>
<evidence type="ECO:0000313" key="2">
    <source>
        <dbReference type="EMBL" id="MDG4945089.1"/>
    </source>
</evidence>
<gene>
    <name evidence="2" type="ORF">NMK71_01565</name>
</gene>
<protein>
    <recommendedName>
        <fullName evidence="4">DUF2892 domain-containing protein</fullName>
    </recommendedName>
</protein>
<organism evidence="2 3">
    <name type="scientific">Profundicola chukchiensis</name>
    <dbReference type="NCBI Taxonomy" id="2961959"/>
    <lineage>
        <taxon>Bacteria</taxon>
        <taxon>Pseudomonadati</taxon>
        <taxon>Bacteroidota</taxon>
        <taxon>Flavobacteriia</taxon>
        <taxon>Flavobacteriales</taxon>
        <taxon>Weeksellaceae</taxon>
        <taxon>Profundicola</taxon>
    </lineage>
</organism>
<evidence type="ECO:0008006" key="4">
    <source>
        <dbReference type="Google" id="ProtNLM"/>
    </source>
</evidence>
<sequence>MDYKLIKYNLLNGWNLFRFIRLAVGAFIIFEGLRTEMWMIFGIGVLFSLLALLNMGGCAAGNCAVPPKENTSSQKE</sequence>
<keyword evidence="1" id="KW-0472">Membrane</keyword>
<keyword evidence="1" id="KW-0812">Transmembrane</keyword>
<name>A0A9X4RWY3_9FLAO</name>
<keyword evidence="1" id="KW-1133">Transmembrane helix</keyword>
<proteinExistence type="predicted"/>
<dbReference type="RefSeq" id="WP_304419806.1">
    <property type="nucleotide sequence ID" value="NZ_JANCMU010000001.1"/>
</dbReference>
<dbReference type="EMBL" id="JANCMU010000001">
    <property type="protein sequence ID" value="MDG4945089.1"/>
    <property type="molecule type" value="Genomic_DNA"/>
</dbReference>
<reference evidence="2" key="1">
    <citation type="submission" date="2022-07" db="EMBL/GenBank/DDBJ databases">
        <title>Description and genome-wide analysis of Profundicola chukchiensis gen. nov., sp. nov., marine bacteria isolated from bottom sediments of the Chukchi Sea.</title>
        <authorList>
            <person name="Romanenko L."/>
            <person name="Otstavnykh N."/>
            <person name="Kurilenko V."/>
            <person name="Eremeev V."/>
            <person name="Velansky P."/>
            <person name="Mikhailov V."/>
            <person name="Isaeva M."/>
        </authorList>
    </citation>
    <scope>NUCLEOTIDE SEQUENCE</scope>
    <source>
        <strain evidence="2">KMM 9713</strain>
    </source>
</reference>
<keyword evidence="3" id="KW-1185">Reference proteome</keyword>
<feature type="transmembrane region" description="Helical" evidence="1">
    <location>
        <begin position="37"/>
        <end position="57"/>
    </location>
</feature>
<dbReference type="AlphaFoldDB" id="A0A9X4RWY3"/>
<evidence type="ECO:0000313" key="3">
    <source>
        <dbReference type="Proteomes" id="UP001152599"/>
    </source>
</evidence>